<keyword evidence="1" id="KW-0175">Coiled coil</keyword>
<evidence type="ECO:0000256" key="1">
    <source>
        <dbReference type="SAM" id="Coils"/>
    </source>
</evidence>
<keyword evidence="3" id="KW-1185">Reference proteome</keyword>
<dbReference type="Proteomes" id="UP001596091">
    <property type="component" value="Unassembled WGS sequence"/>
</dbReference>
<evidence type="ECO:0000313" key="2">
    <source>
        <dbReference type="EMBL" id="MFC5861092.1"/>
    </source>
</evidence>
<gene>
    <name evidence="2" type="ORF">ACFPT7_02175</name>
</gene>
<proteinExistence type="predicted"/>
<comment type="caution">
    <text evidence="2">The sequence shown here is derived from an EMBL/GenBank/DDBJ whole genome shotgun (WGS) entry which is preliminary data.</text>
</comment>
<feature type="coiled-coil region" evidence="1">
    <location>
        <begin position="30"/>
        <end position="57"/>
    </location>
</feature>
<organism evidence="2 3">
    <name type="scientific">Acidicapsa dinghuensis</name>
    <dbReference type="NCBI Taxonomy" id="2218256"/>
    <lineage>
        <taxon>Bacteria</taxon>
        <taxon>Pseudomonadati</taxon>
        <taxon>Acidobacteriota</taxon>
        <taxon>Terriglobia</taxon>
        <taxon>Terriglobales</taxon>
        <taxon>Acidobacteriaceae</taxon>
        <taxon>Acidicapsa</taxon>
    </lineage>
</organism>
<protein>
    <submittedName>
        <fullName evidence="2">Uncharacterized protein</fullName>
    </submittedName>
</protein>
<sequence length="60" mass="6169">MSTSAKPVFAAMAYTDPKTGMLTGGAQQALAQWQSAITELQSQVATLQAQVAALQKGTGN</sequence>
<name>A0ABW1EBA6_9BACT</name>
<accession>A0ABW1EBA6</accession>
<evidence type="ECO:0000313" key="3">
    <source>
        <dbReference type="Proteomes" id="UP001596091"/>
    </source>
</evidence>
<dbReference type="RefSeq" id="WP_263334454.1">
    <property type="nucleotide sequence ID" value="NZ_JAGSYH010000002.1"/>
</dbReference>
<reference evidence="3" key="1">
    <citation type="journal article" date="2019" name="Int. J. Syst. Evol. Microbiol.">
        <title>The Global Catalogue of Microorganisms (GCM) 10K type strain sequencing project: providing services to taxonomists for standard genome sequencing and annotation.</title>
        <authorList>
            <consortium name="The Broad Institute Genomics Platform"/>
            <consortium name="The Broad Institute Genome Sequencing Center for Infectious Disease"/>
            <person name="Wu L."/>
            <person name="Ma J."/>
        </authorList>
    </citation>
    <scope>NUCLEOTIDE SEQUENCE [LARGE SCALE GENOMIC DNA]</scope>
    <source>
        <strain evidence="3">JCM 4087</strain>
    </source>
</reference>
<dbReference type="EMBL" id="JBHSPH010000001">
    <property type="protein sequence ID" value="MFC5861092.1"/>
    <property type="molecule type" value="Genomic_DNA"/>
</dbReference>